<dbReference type="PROSITE" id="PS51257">
    <property type="entry name" value="PROKAR_LIPOPROTEIN"/>
    <property type="match status" value="1"/>
</dbReference>
<evidence type="ECO:0000313" key="2">
    <source>
        <dbReference type="Proteomes" id="UP000010798"/>
    </source>
</evidence>
<dbReference type="RefSeq" id="WP_015246022.1">
    <property type="nucleotide sequence ID" value="NC_019892.1"/>
</dbReference>
<accession>L0DDF0</accession>
<gene>
    <name evidence="1" type="ordered locus">Sinac_2567</name>
</gene>
<keyword evidence="2" id="KW-1185">Reference proteome</keyword>
<proteinExistence type="predicted"/>
<evidence type="ECO:0008006" key="3">
    <source>
        <dbReference type="Google" id="ProtNLM"/>
    </source>
</evidence>
<protein>
    <recommendedName>
        <fullName evidence="3">Lipoprotein</fullName>
    </recommendedName>
</protein>
<dbReference type="Proteomes" id="UP000010798">
    <property type="component" value="Chromosome"/>
</dbReference>
<reference evidence="1 2" key="1">
    <citation type="submission" date="2012-02" db="EMBL/GenBank/DDBJ databases">
        <title>Complete sequence of chromosome of Singulisphaera acidiphila DSM 18658.</title>
        <authorList>
            <consortium name="US DOE Joint Genome Institute (JGI-PGF)"/>
            <person name="Lucas S."/>
            <person name="Copeland A."/>
            <person name="Lapidus A."/>
            <person name="Glavina del Rio T."/>
            <person name="Dalin E."/>
            <person name="Tice H."/>
            <person name="Bruce D."/>
            <person name="Goodwin L."/>
            <person name="Pitluck S."/>
            <person name="Peters L."/>
            <person name="Ovchinnikova G."/>
            <person name="Chertkov O."/>
            <person name="Kyrpides N."/>
            <person name="Mavromatis K."/>
            <person name="Ivanova N."/>
            <person name="Brettin T."/>
            <person name="Detter J.C."/>
            <person name="Han C."/>
            <person name="Larimer F."/>
            <person name="Land M."/>
            <person name="Hauser L."/>
            <person name="Markowitz V."/>
            <person name="Cheng J.-F."/>
            <person name="Hugenholtz P."/>
            <person name="Woyke T."/>
            <person name="Wu D."/>
            <person name="Tindall B."/>
            <person name="Pomrenke H."/>
            <person name="Brambilla E."/>
            <person name="Klenk H.-P."/>
            <person name="Eisen J.A."/>
        </authorList>
    </citation>
    <scope>NUCLEOTIDE SEQUENCE [LARGE SCALE GENOMIC DNA]</scope>
    <source>
        <strain evidence="2">ATCC BAA-1392 / DSM 18658 / VKM B-2454 / MOB10</strain>
    </source>
</reference>
<name>L0DDF0_SINAD</name>
<evidence type="ECO:0000313" key="1">
    <source>
        <dbReference type="EMBL" id="AGA26870.1"/>
    </source>
</evidence>
<dbReference type="KEGG" id="saci:Sinac_2567"/>
<organism evidence="1 2">
    <name type="scientific">Singulisphaera acidiphila (strain ATCC BAA-1392 / DSM 18658 / VKM B-2454 / MOB10)</name>
    <dbReference type="NCBI Taxonomy" id="886293"/>
    <lineage>
        <taxon>Bacteria</taxon>
        <taxon>Pseudomonadati</taxon>
        <taxon>Planctomycetota</taxon>
        <taxon>Planctomycetia</taxon>
        <taxon>Isosphaerales</taxon>
        <taxon>Isosphaeraceae</taxon>
        <taxon>Singulisphaera</taxon>
    </lineage>
</organism>
<dbReference type="EMBL" id="CP003364">
    <property type="protein sequence ID" value="AGA26870.1"/>
    <property type="molecule type" value="Genomic_DNA"/>
</dbReference>
<dbReference type="OrthoDB" id="272560at2"/>
<dbReference type="HOGENOM" id="CLU_1165200_0_0_0"/>
<dbReference type="AlphaFoldDB" id="L0DDF0"/>
<sequence>MRRVLAMLATMALLLIGGCGSKSYELRLDETLENIKYQDRLNKLLMPALTKGKWEELSIYLRPPKNLAQTKAWMLAETEPGKFDQEASFDEAKKQNLHVLARVKRAKTPGKKAVPTPADTVDRSNFNGDVLAILNEYYKPPEELTMSKFKNDTKKKNDFKFHGMTVNDKSVKIYLYKQEPYDVALIFEYPKSEEADLYSKIVLSLESFAVGERARRFFGGATSEAEASGDAPPSGVAF</sequence>